<reference evidence="1" key="1">
    <citation type="submission" date="2014-05" db="EMBL/GenBank/DDBJ databases">
        <title>The transcriptome of the halophilic microalga Tetraselmis sp. GSL018 isolated from the Great Salt Lake, Utah.</title>
        <authorList>
            <person name="Jinkerson R.E."/>
            <person name="D'Adamo S."/>
            <person name="Posewitz M.C."/>
        </authorList>
    </citation>
    <scope>NUCLEOTIDE SEQUENCE</scope>
    <source>
        <strain evidence="1">GSL018</strain>
    </source>
</reference>
<dbReference type="AlphaFoldDB" id="A0A061QT59"/>
<gene>
    <name evidence="1" type="ORF">TSPGSL018_25696</name>
</gene>
<name>A0A061QT59_9CHLO</name>
<feature type="non-terminal residue" evidence="1">
    <location>
        <position position="35"/>
    </location>
</feature>
<protein>
    <submittedName>
        <fullName evidence="1">Uncharacterized protein</fullName>
    </submittedName>
</protein>
<organism evidence="1">
    <name type="scientific">Tetraselmis sp. GSL018</name>
    <dbReference type="NCBI Taxonomy" id="582737"/>
    <lineage>
        <taxon>Eukaryota</taxon>
        <taxon>Viridiplantae</taxon>
        <taxon>Chlorophyta</taxon>
        <taxon>core chlorophytes</taxon>
        <taxon>Chlorodendrophyceae</taxon>
        <taxon>Chlorodendrales</taxon>
        <taxon>Chlorodendraceae</taxon>
        <taxon>Tetraselmis</taxon>
    </lineage>
</organism>
<evidence type="ECO:0000313" key="1">
    <source>
        <dbReference type="EMBL" id="JAC61624.1"/>
    </source>
</evidence>
<feature type="non-terminal residue" evidence="1">
    <location>
        <position position="1"/>
    </location>
</feature>
<dbReference type="EMBL" id="GBEZ01025463">
    <property type="protein sequence ID" value="JAC61624.1"/>
    <property type="molecule type" value="Transcribed_RNA"/>
</dbReference>
<accession>A0A061QT59</accession>
<proteinExistence type="predicted"/>
<sequence length="35" mass="3844">LLRFSVHVFSLSLSGKSSSDDLVGRLSRLSVTHSR</sequence>